<dbReference type="Proteomes" id="UP001153069">
    <property type="component" value="Unassembled WGS sequence"/>
</dbReference>
<evidence type="ECO:0000313" key="6">
    <source>
        <dbReference type="EMBL" id="CAB9517934.1"/>
    </source>
</evidence>
<dbReference type="SUPFAM" id="SSF51905">
    <property type="entry name" value="FAD/NAD(P)-binding domain"/>
    <property type="match status" value="1"/>
</dbReference>
<feature type="compositionally biased region" description="Low complexity" evidence="4">
    <location>
        <begin position="167"/>
        <end position="182"/>
    </location>
</feature>
<name>A0A9N8EEX2_9STRA</name>
<dbReference type="InterPro" id="IPR050446">
    <property type="entry name" value="FAD-oxidoreductase/Apoptosis"/>
</dbReference>
<comment type="caution">
    <text evidence="6">The sequence shown here is derived from an EMBL/GenBank/DDBJ whole genome shotgun (WGS) entry which is preliminary data.</text>
</comment>
<dbReference type="InterPro" id="IPR023753">
    <property type="entry name" value="FAD/NAD-binding_dom"/>
</dbReference>
<protein>
    <recommendedName>
        <fullName evidence="5">FAD/NAD(P)-binding domain-containing protein</fullName>
    </recommendedName>
</protein>
<dbReference type="GO" id="GO:0033108">
    <property type="term" value="P:mitochondrial respiratory chain complex assembly"/>
    <property type="evidence" value="ECO:0007669"/>
    <property type="project" value="TreeGrafter"/>
</dbReference>
<proteinExistence type="predicted"/>
<organism evidence="6 7">
    <name type="scientific">Seminavis robusta</name>
    <dbReference type="NCBI Taxonomy" id="568900"/>
    <lineage>
        <taxon>Eukaryota</taxon>
        <taxon>Sar</taxon>
        <taxon>Stramenopiles</taxon>
        <taxon>Ochrophyta</taxon>
        <taxon>Bacillariophyta</taxon>
        <taxon>Bacillariophyceae</taxon>
        <taxon>Bacillariophycidae</taxon>
        <taxon>Naviculales</taxon>
        <taxon>Naviculaceae</taxon>
        <taxon>Seminavis</taxon>
    </lineage>
</organism>
<dbReference type="GO" id="GO:0016174">
    <property type="term" value="F:NAD(P)H oxidase H2O2-forming activity"/>
    <property type="evidence" value="ECO:0007669"/>
    <property type="project" value="TreeGrafter"/>
</dbReference>
<dbReference type="EMBL" id="CAICTM010000890">
    <property type="protein sequence ID" value="CAB9517934.1"/>
    <property type="molecule type" value="Genomic_DNA"/>
</dbReference>
<evidence type="ECO:0000259" key="5">
    <source>
        <dbReference type="Pfam" id="PF07992"/>
    </source>
</evidence>
<dbReference type="InterPro" id="IPR036188">
    <property type="entry name" value="FAD/NAD-bd_sf"/>
</dbReference>
<evidence type="ECO:0000256" key="3">
    <source>
        <dbReference type="ARBA" id="ARBA00023002"/>
    </source>
</evidence>
<keyword evidence="3" id="KW-0560">Oxidoreductase</keyword>
<dbReference type="Gene3D" id="3.50.50.60">
    <property type="entry name" value="FAD/NAD(P)-binding domain"/>
    <property type="match status" value="3"/>
</dbReference>
<evidence type="ECO:0000313" key="7">
    <source>
        <dbReference type="Proteomes" id="UP001153069"/>
    </source>
</evidence>
<evidence type="ECO:0000256" key="4">
    <source>
        <dbReference type="SAM" id="MobiDB-lite"/>
    </source>
</evidence>
<dbReference type="PANTHER" id="PTHR43557:SF4">
    <property type="entry name" value="APOPTOSIS-INDUCING FACTOR 1, MITOCHONDRIAL"/>
    <property type="match status" value="1"/>
</dbReference>
<evidence type="ECO:0000256" key="2">
    <source>
        <dbReference type="ARBA" id="ARBA00022827"/>
    </source>
</evidence>
<keyword evidence="1" id="KW-0285">Flavoprotein</keyword>
<dbReference type="AlphaFoldDB" id="A0A9N8EEX2"/>
<dbReference type="Pfam" id="PF07992">
    <property type="entry name" value="Pyr_redox_2"/>
    <property type="match status" value="1"/>
</dbReference>
<dbReference type="GO" id="GO:0005739">
    <property type="term" value="C:mitochondrion"/>
    <property type="evidence" value="ECO:0007669"/>
    <property type="project" value="TreeGrafter"/>
</dbReference>
<dbReference type="PANTHER" id="PTHR43557">
    <property type="entry name" value="APOPTOSIS-INDUCING FACTOR 1"/>
    <property type="match status" value="1"/>
</dbReference>
<sequence>MTSSFHWKHPSVWRVLSAAGVGSVWGTCIHKSLEDRVINTATDTDDGGRKPAVPSAGTRNSPGFLNLNLFLRPATTHMEPTAAPSRYPKILATSTNVSAADNIAAKNSQQQQQQQQPVKEYDFVILGHGIAGKSALETLQKLSPQASIAVIDPFLAWNHKSKKSQHSKQQTPSSNNSNNNNNKVDFYASRCQGFHPLTRQVQVQVQQQHSDDDHATTIIRYQHAILVATGSRGAPPPHYLLDERALGRILELRPTILPHHTDKTTITRPIWNPAQIRHTVLQAARRGDKVAVLGSGWDAIELAVAVSSSSSTKKPAAACLVFGGKGPLSHVLPQYLSASVAKRLTSIKHNIPILHRSLIRYIGSDQVYSKKKTKSHDHKDDAGLQLYTAKSYDFLDASRTAVQWVVVAPEVSGSMGTAALPTNSTPTHLQAAQDGRAWYQTWSHLTTILANNNKTSTTNALSTANVLACYADDGRIAVNAELSAGNGVYAAGSVAKFPNPWTGNADVAGVGAEDGTQAGLVAACNMARDYQQRKQHGLFGGSSGSSGDMDLSRDMAHLKHPVPVWRSDTATGNSNNSLKEAGIYALCVGSCDSERFSTQAFWWTNQSKRLKQWLDDDDSSAPRSPRRRRTARLVTNPASSLRPVYGRGIVFYMDQEAGQIQGVMIWGFPFTDGKDEDTNDKECQQQLNSKLVQHMQEIILTNGGFRNLGQDSELERVNFVHYLMNTSRQLVAKAITPFAASSSTSITPEDLPRPLIRYTEVRPAGVRRVNVLNRRQEAQGHGFLGEDLFARSAAIAEEAPAPLPSFDSLREQNEDFWEFEASLSKRGTSRDEKTAQRRARAKALQDWAIWEWYQRRWEENEDRARPPREEALWLRKGDENRGVSAKDRFNDSLMKAIFPQGR</sequence>
<evidence type="ECO:0000256" key="1">
    <source>
        <dbReference type="ARBA" id="ARBA00022630"/>
    </source>
</evidence>
<reference evidence="6" key="1">
    <citation type="submission" date="2020-06" db="EMBL/GenBank/DDBJ databases">
        <authorList>
            <consortium name="Plant Systems Biology data submission"/>
        </authorList>
    </citation>
    <scope>NUCLEOTIDE SEQUENCE</scope>
    <source>
        <strain evidence="6">D6</strain>
    </source>
</reference>
<gene>
    <name evidence="6" type="ORF">SEMRO_892_G217000.1</name>
</gene>
<feature type="domain" description="FAD/NAD(P)-binding" evidence="5">
    <location>
        <begin position="121"/>
        <end position="369"/>
    </location>
</feature>
<keyword evidence="7" id="KW-1185">Reference proteome</keyword>
<feature type="region of interest" description="Disordered" evidence="4">
    <location>
        <begin position="160"/>
        <end position="184"/>
    </location>
</feature>
<dbReference type="OrthoDB" id="6029at2759"/>
<dbReference type="GO" id="GO:0071949">
    <property type="term" value="F:FAD binding"/>
    <property type="evidence" value="ECO:0007669"/>
    <property type="project" value="TreeGrafter"/>
</dbReference>
<dbReference type="GO" id="GO:0012501">
    <property type="term" value="P:programmed cell death"/>
    <property type="evidence" value="ECO:0007669"/>
    <property type="project" value="TreeGrafter"/>
</dbReference>
<keyword evidence="2" id="KW-0274">FAD</keyword>
<accession>A0A9N8EEX2</accession>